<reference evidence="1 2" key="1">
    <citation type="journal article" date="2020" name="Harmful Algae">
        <title>Molecular and morphological characterization of a novel dihydroanatoxin-a producing Microcoleus species (cyanobacteria) from the Russian River, California, USA.</title>
        <authorList>
            <person name="Conklin K.Y."/>
            <person name="Stancheva R."/>
            <person name="Otten T.G."/>
            <person name="Fadness R."/>
            <person name="Boyer G.L."/>
            <person name="Read B."/>
            <person name="Zhang X."/>
            <person name="Sheath R.G."/>
        </authorList>
    </citation>
    <scope>NUCLEOTIDE SEQUENCE [LARGE SCALE GENOMIC DNA]</scope>
    <source>
        <strain evidence="1 2">PTRS2</strain>
    </source>
</reference>
<proteinExistence type="predicted"/>
<organism evidence="1 2">
    <name type="scientific">Microcoleus anatoxicus PTRS2</name>
    <dbReference type="NCBI Taxonomy" id="2705321"/>
    <lineage>
        <taxon>Bacteria</taxon>
        <taxon>Bacillati</taxon>
        <taxon>Cyanobacteriota</taxon>
        <taxon>Cyanophyceae</taxon>
        <taxon>Oscillatoriophycideae</taxon>
        <taxon>Oscillatoriales</taxon>
        <taxon>Microcoleaceae</taxon>
        <taxon>Microcoleus</taxon>
        <taxon>Microcoleus anatoxicus</taxon>
    </lineage>
</organism>
<evidence type="ECO:0000313" key="1">
    <source>
        <dbReference type="EMBL" id="MEK0183888.1"/>
    </source>
</evidence>
<dbReference type="RefSeq" id="WP_340522411.1">
    <property type="nucleotide sequence ID" value="NZ_JBBLXS010000024.1"/>
</dbReference>
<name>A0ABU8YHP6_9CYAN</name>
<sequence>MLNEQPKIFQPTAWQDLPKLNTDILKLADNESSIAQTIKDWCIEHDLGKILRDCVRKEIDDPGEPTPTTMQPLTNITQTLRTSIEESYKKLQESAADNKLDTSNDSK</sequence>
<keyword evidence="2" id="KW-1185">Reference proteome</keyword>
<gene>
    <name evidence="1" type="ORF">WMG39_03390</name>
</gene>
<dbReference type="EMBL" id="JBBLXS010000024">
    <property type="protein sequence ID" value="MEK0183888.1"/>
    <property type="molecule type" value="Genomic_DNA"/>
</dbReference>
<accession>A0ABU8YHP6</accession>
<dbReference type="Proteomes" id="UP001384579">
    <property type="component" value="Unassembled WGS sequence"/>
</dbReference>
<comment type="caution">
    <text evidence="1">The sequence shown here is derived from an EMBL/GenBank/DDBJ whole genome shotgun (WGS) entry which is preliminary data.</text>
</comment>
<protein>
    <submittedName>
        <fullName evidence="1">Uncharacterized protein</fullName>
    </submittedName>
</protein>
<evidence type="ECO:0000313" key="2">
    <source>
        <dbReference type="Proteomes" id="UP001384579"/>
    </source>
</evidence>